<evidence type="ECO:0000256" key="4">
    <source>
        <dbReference type="SAM" id="Phobius"/>
    </source>
</evidence>
<keyword evidence="2 6" id="KW-0328">Glycosyltransferase</keyword>
<keyword evidence="4" id="KW-1133">Transmembrane helix</keyword>
<proteinExistence type="inferred from homology"/>
<evidence type="ECO:0000256" key="3">
    <source>
        <dbReference type="ARBA" id="ARBA00022679"/>
    </source>
</evidence>
<dbReference type="SUPFAM" id="SSF53448">
    <property type="entry name" value="Nucleotide-diphospho-sugar transferases"/>
    <property type="match status" value="1"/>
</dbReference>
<dbReference type="GO" id="GO:0016757">
    <property type="term" value="F:glycosyltransferase activity"/>
    <property type="evidence" value="ECO:0007669"/>
    <property type="project" value="UniProtKB-KW"/>
</dbReference>
<gene>
    <name evidence="6" type="ORF">MSSIT_2307</name>
</gene>
<dbReference type="AlphaFoldDB" id="A0A0E3L8S4"/>
<feature type="domain" description="Glycosyltransferase 2-like" evidence="5">
    <location>
        <begin position="8"/>
        <end position="133"/>
    </location>
</feature>
<keyword evidence="4" id="KW-0812">Transmembrane</keyword>
<evidence type="ECO:0000313" key="7">
    <source>
        <dbReference type="Proteomes" id="UP000033111"/>
    </source>
</evidence>
<evidence type="ECO:0000256" key="1">
    <source>
        <dbReference type="ARBA" id="ARBA00006739"/>
    </source>
</evidence>
<dbReference type="Gene3D" id="3.90.550.10">
    <property type="entry name" value="Spore Coat Polysaccharide Biosynthesis Protein SpsA, Chain A"/>
    <property type="match status" value="1"/>
</dbReference>
<comment type="similarity">
    <text evidence="1">Belongs to the glycosyltransferase 2 family.</text>
</comment>
<dbReference type="Proteomes" id="UP000033111">
    <property type="component" value="Chromosome"/>
</dbReference>
<keyword evidence="3 6" id="KW-0808">Transferase</keyword>
<reference evidence="6 7" key="1">
    <citation type="submission" date="2014-07" db="EMBL/GenBank/DDBJ databases">
        <title>Methanogenic archaea and the global carbon cycle.</title>
        <authorList>
            <person name="Henriksen J.R."/>
            <person name="Luke J."/>
            <person name="Reinhart S."/>
            <person name="Benedict M.N."/>
            <person name="Youngblut N.D."/>
            <person name="Metcalf M.E."/>
            <person name="Whitaker R.J."/>
            <person name="Metcalf W.W."/>
        </authorList>
    </citation>
    <scope>NUCLEOTIDE SEQUENCE [LARGE SCALE GENOMIC DNA]</scope>
    <source>
        <strain evidence="6 7">T4/M</strain>
    </source>
</reference>
<evidence type="ECO:0000313" key="6">
    <source>
        <dbReference type="EMBL" id="AKB29026.1"/>
    </source>
</evidence>
<evidence type="ECO:0000256" key="2">
    <source>
        <dbReference type="ARBA" id="ARBA00022676"/>
    </source>
</evidence>
<accession>A0A0E3L8S4</accession>
<keyword evidence="4" id="KW-0472">Membrane</keyword>
<protein>
    <submittedName>
        <fullName evidence="6">Glycosyltransferase</fullName>
        <ecNumber evidence="6">2.4.1.-</ecNumber>
    </submittedName>
</protein>
<organism evidence="6 7">
    <name type="scientific">Methanosarcina siciliae T4/M</name>
    <dbReference type="NCBI Taxonomy" id="1434120"/>
    <lineage>
        <taxon>Archaea</taxon>
        <taxon>Methanobacteriati</taxon>
        <taxon>Methanobacteriota</taxon>
        <taxon>Stenosarchaea group</taxon>
        <taxon>Methanomicrobia</taxon>
        <taxon>Methanosarcinales</taxon>
        <taxon>Methanosarcinaceae</taxon>
        <taxon>Methanosarcina</taxon>
    </lineage>
</organism>
<dbReference type="KEGG" id="msw:MSSIT_2307"/>
<dbReference type="EMBL" id="CP009506">
    <property type="protein sequence ID" value="AKB29026.1"/>
    <property type="molecule type" value="Genomic_DNA"/>
</dbReference>
<feature type="transmembrane region" description="Helical" evidence="4">
    <location>
        <begin position="252"/>
        <end position="272"/>
    </location>
</feature>
<keyword evidence="7" id="KW-1185">Reference proteome</keyword>
<evidence type="ECO:0000259" key="5">
    <source>
        <dbReference type="Pfam" id="PF00535"/>
    </source>
</evidence>
<dbReference type="Pfam" id="PF00535">
    <property type="entry name" value="Glycos_transf_2"/>
    <property type="match status" value="1"/>
</dbReference>
<dbReference type="PANTHER" id="PTHR43179:SF12">
    <property type="entry name" value="GALACTOFURANOSYLTRANSFERASE GLFT2"/>
    <property type="match status" value="1"/>
</dbReference>
<dbReference type="CDD" id="cd04186">
    <property type="entry name" value="GT_2_like_c"/>
    <property type="match status" value="1"/>
</dbReference>
<dbReference type="InterPro" id="IPR001173">
    <property type="entry name" value="Glyco_trans_2-like"/>
</dbReference>
<dbReference type="PATRIC" id="fig|1434120.4.peg.3013"/>
<name>A0A0E3L8S4_9EURY</name>
<sequence>MNYPKVTIILLNWNGKNDTIECLESLKNITYSNYDILLIDNGSTDGSPEFFRQKYPEIEVIENGENLGFAEGNNVGMKRAIEKKVDYVLLLNNDTIVDPEFLTELIKVAENYSEVGIVGPKVYFHNNHNRIQSVGGTINYFTGRTPLIGCNVPDHGQYDKTREVGYVSGCALLARIDVMEKLGFLCSDYFAYYEEVELCIKAKYNNFKVVYVPNSKIWHKEAVTSKKSNYYTYLYTRNRFIFMKRNGTPLQIITSSAFFFTTYFIINSLNFITQKNTKNLKNFYKGIYDGLQYQIR</sequence>
<dbReference type="InterPro" id="IPR029044">
    <property type="entry name" value="Nucleotide-diphossugar_trans"/>
</dbReference>
<dbReference type="HOGENOM" id="CLU_023845_4_1_2"/>
<dbReference type="EC" id="2.4.1.-" evidence="6"/>
<dbReference type="PANTHER" id="PTHR43179">
    <property type="entry name" value="RHAMNOSYLTRANSFERASE WBBL"/>
    <property type="match status" value="1"/>
</dbReference>